<evidence type="ECO:0000313" key="1">
    <source>
        <dbReference type="EMBL" id="PZM14406.1"/>
    </source>
</evidence>
<reference evidence="1 2" key="1">
    <citation type="journal article" date="2018" name="Sci. Rep.">
        <title>Rhizobium tumorigenes sp. nov., a novel plant tumorigenic bacterium isolated from cane gall tumors on thornless blackberry.</title>
        <authorList>
            <person name="Kuzmanovi N."/>
            <person name="Smalla K."/>
            <person name="Gronow S."/>
            <person name="PuBawska J."/>
        </authorList>
    </citation>
    <scope>NUCLEOTIDE SEQUENCE [LARGE SCALE GENOMIC DNA]</scope>
    <source>
        <strain evidence="1 2">CCBAU 85046</strain>
    </source>
</reference>
<protein>
    <submittedName>
        <fullName evidence="1">Uncharacterized protein</fullName>
    </submittedName>
</protein>
<organism evidence="1 2">
    <name type="scientific">Rhizobium tubonense</name>
    <dbReference type="NCBI Taxonomy" id="484088"/>
    <lineage>
        <taxon>Bacteria</taxon>
        <taxon>Pseudomonadati</taxon>
        <taxon>Pseudomonadota</taxon>
        <taxon>Alphaproteobacteria</taxon>
        <taxon>Hyphomicrobiales</taxon>
        <taxon>Rhizobiaceae</taxon>
        <taxon>Rhizobium/Agrobacterium group</taxon>
        <taxon>Rhizobium</taxon>
    </lineage>
</organism>
<accession>A0A2W4EKM5</accession>
<comment type="caution">
    <text evidence="1">The sequence shown here is derived from an EMBL/GenBank/DDBJ whole genome shotgun (WGS) entry which is preliminary data.</text>
</comment>
<dbReference type="EMBL" id="PCDP01000034">
    <property type="protein sequence ID" value="PZM14406.1"/>
    <property type="molecule type" value="Genomic_DNA"/>
</dbReference>
<gene>
    <name evidence="1" type="ORF">CPY51_11600</name>
</gene>
<evidence type="ECO:0000313" key="2">
    <source>
        <dbReference type="Proteomes" id="UP000248925"/>
    </source>
</evidence>
<name>A0A2W4EKM5_9HYPH</name>
<dbReference type="AlphaFoldDB" id="A0A2W4EKM5"/>
<sequence length="144" mass="15895">MVYADMPGGKNLLAWFGQEPTFHDAEIISLLLNRTGESELKIHGWIVTGDVGSDGYTVLDKHAIVTFSLEGIMDLQLDGFSRQNVIGGLALRYATDKGRSNYYAVPEDPSDIEIELIPCYGLDGYIRAKKVSLSFIPGRPSKTR</sequence>
<dbReference type="RefSeq" id="WP_111160381.1">
    <property type="nucleotide sequence ID" value="NZ_PCDP01000034.1"/>
</dbReference>
<keyword evidence="2" id="KW-1185">Reference proteome</keyword>
<dbReference type="OrthoDB" id="122481at2"/>
<dbReference type="Proteomes" id="UP000248925">
    <property type="component" value="Unassembled WGS sequence"/>
</dbReference>
<proteinExistence type="predicted"/>